<keyword evidence="3" id="KW-1185">Reference proteome</keyword>
<feature type="region of interest" description="Disordered" evidence="1">
    <location>
        <begin position="1"/>
        <end position="48"/>
    </location>
</feature>
<sequence length="110" mass="12463">MSAWGTEQTADEREQTGDSSSAPHEERRLDPKELAKRGIPDETEPLGVDADGFEYRFSAPRWRVYRLDDGALETVFNVEPGRAGRLVEKIGDEIGWETNNYQSDFLFAPD</sequence>
<feature type="compositionally biased region" description="Basic and acidic residues" evidence="1">
    <location>
        <begin position="23"/>
        <end position="40"/>
    </location>
</feature>
<name>A0A1H8MQN9_9EURY</name>
<evidence type="ECO:0000313" key="2">
    <source>
        <dbReference type="EMBL" id="SEO19629.1"/>
    </source>
</evidence>
<evidence type="ECO:0000313" key="3">
    <source>
        <dbReference type="Proteomes" id="UP000198775"/>
    </source>
</evidence>
<dbReference type="AlphaFoldDB" id="A0A1H8MQN9"/>
<evidence type="ECO:0000256" key="1">
    <source>
        <dbReference type="SAM" id="MobiDB-lite"/>
    </source>
</evidence>
<gene>
    <name evidence="2" type="ORF">SAMN05216388_100986</name>
</gene>
<proteinExistence type="predicted"/>
<dbReference type="EMBL" id="FOCX01000009">
    <property type="protein sequence ID" value="SEO19629.1"/>
    <property type="molecule type" value="Genomic_DNA"/>
</dbReference>
<reference evidence="3" key="1">
    <citation type="submission" date="2016-10" db="EMBL/GenBank/DDBJ databases">
        <authorList>
            <person name="Varghese N."/>
            <person name="Submissions S."/>
        </authorList>
    </citation>
    <scope>NUCLEOTIDE SEQUENCE [LARGE SCALE GENOMIC DNA]</scope>
    <source>
        <strain evidence="3">IBRC-M 10043</strain>
    </source>
</reference>
<organism evidence="2 3">
    <name type="scientific">Halorientalis persicus</name>
    <dbReference type="NCBI Taxonomy" id="1367881"/>
    <lineage>
        <taxon>Archaea</taxon>
        <taxon>Methanobacteriati</taxon>
        <taxon>Methanobacteriota</taxon>
        <taxon>Stenosarchaea group</taxon>
        <taxon>Halobacteria</taxon>
        <taxon>Halobacteriales</taxon>
        <taxon>Haloarculaceae</taxon>
        <taxon>Halorientalis</taxon>
    </lineage>
</organism>
<dbReference type="Proteomes" id="UP000198775">
    <property type="component" value="Unassembled WGS sequence"/>
</dbReference>
<accession>A0A1H8MQN9</accession>
<protein>
    <submittedName>
        <fullName evidence="2">Uncharacterized protein</fullName>
    </submittedName>
</protein>